<organism evidence="1 2">
    <name type="scientific">Laetiporus sulphureus 93-53</name>
    <dbReference type="NCBI Taxonomy" id="1314785"/>
    <lineage>
        <taxon>Eukaryota</taxon>
        <taxon>Fungi</taxon>
        <taxon>Dikarya</taxon>
        <taxon>Basidiomycota</taxon>
        <taxon>Agaricomycotina</taxon>
        <taxon>Agaricomycetes</taxon>
        <taxon>Polyporales</taxon>
        <taxon>Laetiporus</taxon>
    </lineage>
</organism>
<evidence type="ECO:0008006" key="3">
    <source>
        <dbReference type="Google" id="ProtNLM"/>
    </source>
</evidence>
<evidence type="ECO:0000313" key="1">
    <source>
        <dbReference type="EMBL" id="KZT04982.1"/>
    </source>
</evidence>
<dbReference type="CDD" id="cd09917">
    <property type="entry name" value="F-box_SF"/>
    <property type="match status" value="1"/>
</dbReference>
<dbReference type="Proteomes" id="UP000076871">
    <property type="component" value="Unassembled WGS sequence"/>
</dbReference>
<dbReference type="RefSeq" id="XP_040762722.1">
    <property type="nucleotide sequence ID" value="XM_040914533.1"/>
</dbReference>
<accession>A0A165DIW9</accession>
<dbReference type="InParanoid" id="A0A165DIW9"/>
<dbReference type="GeneID" id="63831560"/>
<gene>
    <name evidence="1" type="ORF">LAESUDRAFT_813848</name>
</gene>
<dbReference type="OrthoDB" id="2804670at2759"/>
<protein>
    <recommendedName>
        <fullName evidence="3">F-box domain-containing protein</fullName>
    </recommendedName>
</protein>
<dbReference type="SUPFAM" id="SSF81383">
    <property type="entry name" value="F-box domain"/>
    <property type="match status" value="1"/>
</dbReference>
<sequence length="514" mass="59189">MESFKQKLECLEDGTRGWKINSKRLVRIIEGEGKVGETGMSAMRPLPQLPVEVWENVINHLWDDQYALAQCSLVCRAWYPPCRFHLHRKIMINTVRGVKAYAKELKQTPELSKRAHDMFIGDFPHRIIDLSTLWPAAILLARKLPELERLRIWNSEWKPWTMHKDIFVHLSAFSVTRLDLHDVTFPSVTIFGRLVCALPCLVELECDNMDFTHDQFHRDTFGLYRNRVTIRSLWLEYPPLESEKLMDFLAHPCISSHLQRCIFRYDHFYHHGRFKGEFQRLLNAASGSLSELQLLLELGQSERQTDTEVSAAERSVLSLAHNISLQRLWLCLKNIPQDSDLDSFGQALLSIESNQLREIVIVFIWLSSPTEIIEKVKNMFRNHESAHHEEMDNYLSSDPFRTLSKVEFALSAVLDSVEAITAVEEQWKQIFAPLFPRLTERGILCDGTWVRRQLLIIAAVVSTADASRIPGHVSTLATMKVTLNWTAKASTLVFPAPRSVVWSCGLSVRDPSYN</sequence>
<dbReference type="InterPro" id="IPR036047">
    <property type="entry name" value="F-box-like_dom_sf"/>
</dbReference>
<reference evidence="1 2" key="1">
    <citation type="journal article" date="2016" name="Mol. Biol. Evol.">
        <title>Comparative Genomics of Early-Diverging Mushroom-Forming Fungi Provides Insights into the Origins of Lignocellulose Decay Capabilities.</title>
        <authorList>
            <person name="Nagy L.G."/>
            <person name="Riley R."/>
            <person name="Tritt A."/>
            <person name="Adam C."/>
            <person name="Daum C."/>
            <person name="Floudas D."/>
            <person name="Sun H."/>
            <person name="Yadav J.S."/>
            <person name="Pangilinan J."/>
            <person name="Larsson K.H."/>
            <person name="Matsuura K."/>
            <person name="Barry K."/>
            <person name="Labutti K."/>
            <person name="Kuo R."/>
            <person name="Ohm R.A."/>
            <person name="Bhattacharya S.S."/>
            <person name="Shirouzu T."/>
            <person name="Yoshinaga Y."/>
            <person name="Martin F.M."/>
            <person name="Grigoriev I.V."/>
            <person name="Hibbett D.S."/>
        </authorList>
    </citation>
    <scope>NUCLEOTIDE SEQUENCE [LARGE SCALE GENOMIC DNA]</scope>
    <source>
        <strain evidence="1 2">93-53</strain>
    </source>
</reference>
<keyword evidence="2" id="KW-1185">Reference proteome</keyword>
<name>A0A165DIW9_9APHY</name>
<dbReference type="AlphaFoldDB" id="A0A165DIW9"/>
<dbReference type="EMBL" id="KV427633">
    <property type="protein sequence ID" value="KZT04982.1"/>
    <property type="molecule type" value="Genomic_DNA"/>
</dbReference>
<proteinExistence type="predicted"/>
<evidence type="ECO:0000313" key="2">
    <source>
        <dbReference type="Proteomes" id="UP000076871"/>
    </source>
</evidence>